<protein>
    <submittedName>
        <fullName evidence="1">Uncharacterized protein</fullName>
    </submittedName>
</protein>
<name>A0A0F5FEC1_9HYPH</name>
<keyword evidence="2" id="KW-1185">Reference proteome</keyword>
<dbReference type="EMBL" id="JZEX01000173">
    <property type="protein sequence ID" value="KKB07133.1"/>
    <property type="molecule type" value="Genomic_DNA"/>
</dbReference>
<dbReference type="Proteomes" id="UP000033632">
    <property type="component" value="Unassembled WGS sequence"/>
</dbReference>
<accession>A0A0F5FEC1</accession>
<proteinExistence type="predicted"/>
<sequence>MGTHVGFDEGCAAERYDVADGAVENVCSDNALAQRNVRCWLMAAAAHHDQTLLGKAHEFGERQGCNRAVDDAVGEVSLDGCIVARNLEPRRPVDKQHELAPERGERNPWVWPEAALACDSHTGMRFKLEGRGDLGARSVELRAGPLNLSGEGPESVGIEGLWHNAIEPKRLGKQRGDHAFLAMHGGDHCPFAGQPESVAIDRIEKRVAWGISEIGDRHGA</sequence>
<dbReference type="AlphaFoldDB" id="A0A0F5FEC1"/>
<comment type="caution">
    <text evidence="1">The sequence shown here is derived from an EMBL/GenBank/DDBJ whole genome shotgun (WGS) entry which is preliminary data.</text>
</comment>
<evidence type="ECO:0000313" key="1">
    <source>
        <dbReference type="EMBL" id="KKB07133.1"/>
    </source>
</evidence>
<evidence type="ECO:0000313" key="2">
    <source>
        <dbReference type="Proteomes" id="UP000033632"/>
    </source>
</evidence>
<reference evidence="1 2" key="1">
    <citation type="submission" date="2015-03" db="EMBL/GenBank/DDBJ databases">
        <authorList>
            <person name="Hassan Y.I."/>
            <person name="Lepp D."/>
            <person name="Li X.-Z."/>
            <person name="Zhou T."/>
        </authorList>
    </citation>
    <scope>NUCLEOTIDE SEQUENCE [LARGE SCALE GENOMIC DNA]</scope>
    <source>
        <strain evidence="1 2">BD-c194</strain>
    </source>
</reference>
<gene>
    <name evidence="1" type="ORF">VE25_19030</name>
</gene>
<organism evidence="1 2">
    <name type="scientific">Devosia geojensis</name>
    <dbReference type="NCBI Taxonomy" id="443610"/>
    <lineage>
        <taxon>Bacteria</taxon>
        <taxon>Pseudomonadati</taxon>
        <taxon>Pseudomonadota</taxon>
        <taxon>Alphaproteobacteria</taxon>
        <taxon>Hyphomicrobiales</taxon>
        <taxon>Devosiaceae</taxon>
        <taxon>Devosia</taxon>
    </lineage>
</organism>